<feature type="region of interest" description="Disordered" evidence="8">
    <location>
        <begin position="1"/>
        <end position="27"/>
    </location>
</feature>
<dbReference type="PANTHER" id="PTHR30472:SF1">
    <property type="entry name" value="FE(3+) DICITRATE TRANSPORT SYSTEM PERMEASE PROTEIN FECC-RELATED"/>
    <property type="match status" value="1"/>
</dbReference>
<accession>A0A9X2KH97</accession>
<evidence type="ECO:0000313" key="10">
    <source>
        <dbReference type="EMBL" id="MCP3425647.1"/>
    </source>
</evidence>
<keyword evidence="7 9" id="KW-0472">Membrane</keyword>
<evidence type="ECO:0000256" key="3">
    <source>
        <dbReference type="ARBA" id="ARBA00022448"/>
    </source>
</evidence>
<evidence type="ECO:0000313" key="11">
    <source>
        <dbReference type="Proteomes" id="UP001139502"/>
    </source>
</evidence>
<feature type="transmembrane region" description="Helical" evidence="9">
    <location>
        <begin position="336"/>
        <end position="352"/>
    </location>
</feature>
<feature type="transmembrane region" description="Helical" evidence="9">
    <location>
        <begin position="176"/>
        <end position="201"/>
    </location>
</feature>
<evidence type="ECO:0000256" key="9">
    <source>
        <dbReference type="SAM" id="Phobius"/>
    </source>
</evidence>
<dbReference type="Gene3D" id="1.10.3470.10">
    <property type="entry name" value="ABC transporter involved in vitamin B12 uptake, BtuC"/>
    <property type="match status" value="1"/>
</dbReference>
<feature type="transmembrane region" description="Helical" evidence="9">
    <location>
        <begin position="144"/>
        <end position="164"/>
    </location>
</feature>
<comment type="similarity">
    <text evidence="2">Belongs to the binding-protein-dependent transport system permease family. FecCD subfamily.</text>
</comment>
<organism evidence="10 11">
    <name type="scientific">Rothia santali</name>
    <dbReference type="NCBI Taxonomy" id="2949643"/>
    <lineage>
        <taxon>Bacteria</taxon>
        <taxon>Bacillati</taxon>
        <taxon>Actinomycetota</taxon>
        <taxon>Actinomycetes</taxon>
        <taxon>Micrococcales</taxon>
        <taxon>Micrococcaceae</taxon>
        <taxon>Rothia</taxon>
    </lineage>
</organism>
<evidence type="ECO:0000256" key="8">
    <source>
        <dbReference type="SAM" id="MobiDB-lite"/>
    </source>
</evidence>
<dbReference type="InterPro" id="IPR037294">
    <property type="entry name" value="ABC_BtuC-like"/>
</dbReference>
<dbReference type="GO" id="GO:0022857">
    <property type="term" value="F:transmembrane transporter activity"/>
    <property type="evidence" value="ECO:0007669"/>
    <property type="project" value="InterPro"/>
</dbReference>
<keyword evidence="3" id="KW-0813">Transport</keyword>
<dbReference type="GO" id="GO:0033214">
    <property type="term" value="P:siderophore-iron import into cell"/>
    <property type="evidence" value="ECO:0007669"/>
    <property type="project" value="TreeGrafter"/>
</dbReference>
<feature type="transmembrane region" description="Helical" evidence="9">
    <location>
        <begin position="86"/>
        <end position="106"/>
    </location>
</feature>
<comment type="caution">
    <text evidence="10">The sequence shown here is derived from an EMBL/GenBank/DDBJ whole genome shotgun (WGS) entry which is preliminary data.</text>
</comment>
<evidence type="ECO:0000256" key="1">
    <source>
        <dbReference type="ARBA" id="ARBA00004651"/>
    </source>
</evidence>
<feature type="transmembrane region" description="Helical" evidence="9">
    <location>
        <begin position="264"/>
        <end position="291"/>
    </location>
</feature>
<dbReference type="FunFam" id="1.10.3470.10:FF:000001">
    <property type="entry name" value="Vitamin B12 ABC transporter permease BtuC"/>
    <property type="match status" value="1"/>
</dbReference>
<keyword evidence="6 9" id="KW-1133">Transmembrane helix</keyword>
<protein>
    <submittedName>
        <fullName evidence="10">Iron chelate uptake ABC transporter family permease subunit</fullName>
    </submittedName>
</protein>
<dbReference type="GO" id="GO:0005886">
    <property type="term" value="C:plasma membrane"/>
    <property type="evidence" value="ECO:0007669"/>
    <property type="project" value="UniProtKB-SubCell"/>
</dbReference>
<gene>
    <name evidence="10" type="ORF">NBM05_06365</name>
</gene>
<evidence type="ECO:0000256" key="4">
    <source>
        <dbReference type="ARBA" id="ARBA00022475"/>
    </source>
</evidence>
<dbReference type="InterPro" id="IPR000522">
    <property type="entry name" value="ABC_transptr_permease_BtuC"/>
</dbReference>
<name>A0A9X2KH97_9MICC</name>
<proteinExistence type="inferred from homology"/>
<dbReference type="RefSeq" id="WP_254165948.1">
    <property type="nucleotide sequence ID" value="NZ_JANAFB010000011.1"/>
</dbReference>
<keyword evidence="11" id="KW-1185">Reference proteome</keyword>
<feature type="transmembrane region" description="Helical" evidence="9">
    <location>
        <begin position="303"/>
        <end position="324"/>
    </location>
</feature>
<dbReference type="EMBL" id="JANAFB010000011">
    <property type="protein sequence ID" value="MCP3425647.1"/>
    <property type="molecule type" value="Genomic_DNA"/>
</dbReference>
<dbReference type="SUPFAM" id="SSF81345">
    <property type="entry name" value="ABC transporter involved in vitamin B12 uptake, BtuC"/>
    <property type="match status" value="1"/>
</dbReference>
<sequence length="361" mass="36062">MSAPPLPPGGVHRDAPPQPAGAPRANAGRRRAGVVTLAVGVVALGLAFALALSVGSRAVPLAEVWRVLTGGSGSPEATLVVLDLRLPRSCIAVVAGIALGLAGALAQSLTRNPLADTGILGLNSGASFLIAVSVMVFGVSSPAWHLPFAFAGALAVAVGIFLIGGTGATRSSIARVTLAGMAIGAVLSGIVTALTLIDPAAYSVLRAWNAASLEGRTWAELLPALPFVAVGAVVALTLGASFNSLSLGEDLARSLGVDVGRVRVLALVAVTLLAGSATAIAGPIVFVGLMMPHLARAIVGPDVRWIMAITAVLSPVLVLAADVLGRVLLPNGEVPVGLVTAFLGAPVLIAIARRRDLVVAS</sequence>
<dbReference type="CDD" id="cd06550">
    <property type="entry name" value="TM_ABC_iron-siderophores_like"/>
    <property type="match status" value="1"/>
</dbReference>
<feature type="transmembrane region" description="Helical" evidence="9">
    <location>
        <begin position="118"/>
        <end position="138"/>
    </location>
</feature>
<feature type="transmembrane region" description="Helical" evidence="9">
    <location>
        <begin position="221"/>
        <end position="243"/>
    </location>
</feature>
<feature type="transmembrane region" description="Helical" evidence="9">
    <location>
        <begin position="34"/>
        <end position="55"/>
    </location>
</feature>
<evidence type="ECO:0000256" key="6">
    <source>
        <dbReference type="ARBA" id="ARBA00022989"/>
    </source>
</evidence>
<keyword evidence="4" id="KW-1003">Cell membrane</keyword>
<dbReference type="AlphaFoldDB" id="A0A9X2KH97"/>
<evidence type="ECO:0000256" key="2">
    <source>
        <dbReference type="ARBA" id="ARBA00007935"/>
    </source>
</evidence>
<keyword evidence="5 9" id="KW-0812">Transmembrane</keyword>
<reference evidence="10" key="1">
    <citation type="submission" date="2022-06" db="EMBL/GenBank/DDBJ databases">
        <title>Rothia sp. isolated from sandalwood seedling.</title>
        <authorList>
            <person name="Tuikhar N."/>
            <person name="Kirdat K."/>
            <person name="Thorat V."/>
            <person name="Swetha P."/>
            <person name="Padma S."/>
            <person name="Sundararaj R."/>
            <person name="Yadav A."/>
        </authorList>
    </citation>
    <scope>NUCLEOTIDE SEQUENCE</scope>
    <source>
        <strain evidence="10">AR01</strain>
    </source>
</reference>
<comment type="subcellular location">
    <subcellularLocation>
        <location evidence="1">Cell membrane</location>
        <topology evidence="1">Multi-pass membrane protein</topology>
    </subcellularLocation>
</comment>
<dbReference type="PANTHER" id="PTHR30472">
    <property type="entry name" value="FERRIC ENTEROBACTIN TRANSPORT SYSTEM PERMEASE PROTEIN"/>
    <property type="match status" value="1"/>
</dbReference>
<evidence type="ECO:0000256" key="5">
    <source>
        <dbReference type="ARBA" id="ARBA00022692"/>
    </source>
</evidence>
<dbReference type="Pfam" id="PF01032">
    <property type="entry name" value="FecCD"/>
    <property type="match status" value="1"/>
</dbReference>
<dbReference type="Proteomes" id="UP001139502">
    <property type="component" value="Unassembled WGS sequence"/>
</dbReference>
<evidence type="ECO:0000256" key="7">
    <source>
        <dbReference type="ARBA" id="ARBA00023136"/>
    </source>
</evidence>